<protein>
    <submittedName>
        <fullName evidence="2">Uncharacterized protein</fullName>
    </submittedName>
</protein>
<keyword evidence="3" id="KW-1185">Reference proteome</keyword>
<name>A0A6N6NL77_9ACTN</name>
<gene>
    <name evidence="2" type="ORF">F8C90_06955</name>
</gene>
<dbReference type="Proteomes" id="UP000468668">
    <property type="component" value="Unassembled WGS sequence"/>
</dbReference>
<reference evidence="2 3" key="1">
    <citation type="submission" date="2019-09" db="EMBL/GenBank/DDBJ databases">
        <title>Whole genome shotgun sequencing (WGS) of Ellagibacter isourolithinifaciens DSM 104140(T) and Adlercreutzia muris DSM 29508(T).</title>
        <authorList>
            <person name="Stoll D.A."/>
            <person name="Danylec N."/>
            <person name="Huch M."/>
        </authorList>
    </citation>
    <scope>NUCLEOTIDE SEQUENCE [LARGE SCALE GENOMIC DNA]</scope>
    <source>
        <strain evidence="2 3">DSM 104140</strain>
    </source>
</reference>
<dbReference type="EMBL" id="WAJR01000015">
    <property type="protein sequence ID" value="KAB1640285.1"/>
    <property type="molecule type" value="Genomic_DNA"/>
</dbReference>
<sequence length="685" mass="76839">MTGITLANLAAFARAIIVRNTDDGNYGVLYDSRLAVGIPCFFNLMARLIWDMRQLSLSLAGKPFTVAFVGSRNFDADVLFPMTVSSVAGRQENPLSMTVDQCPSINLPSGSPNTPASESAPSLSEKQGADSEAKAERHAPEKRKEGKLDFERSTDTQDLPVLMMSLLSDDLLFFQEDDIAWDGKHHSIQGIHANEPKLDDLKTVVEEGEFSDTSDLANHFAALLAKVEEDEGLIIPRIAIAPGISKALPEGDLTGITLANLAAYAQAITICNANDGDYAVRCDNRLTAGIPCFYNLVARLIWDMRQLSRSLAGKPFTIAFSERKSMDADMYFPRVVGHVAGRQKNPLLKRVRHCPPVWLPYEIEEELKKKKAADKLAAKDASSSKGKPSVQVEPNRALLQKLALQIAEKKTYTEEDRRKDEEAREAARQAAVEAGAEQYALDQHEKVVEQFEKGRKGDKSTTFDGGPRERVCYHLLERGGGLTEQEIFDDLNRTRNAKWRQPNSNGGSVKYDKMLQLMSDPSRTITNEYQRYLPMGEAAQMAELLDEQKTIKSDNGMWFLWCQDGVDWGQRLLNASAALADAKEKSGRIEQFEKERRSFLVEKEELQKQIKQLGLFDFKARKPLKERLSVIESELSQKEGLLKDAHAKRDALPAIEGELKAIRKACQSEYRDYLIRRERYEERMG</sequence>
<evidence type="ECO:0000256" key="1">
    <source>
        <dbReference type="SAM" id="MobiDB-lite"/>
    </source>
</evidence>
<dbReference type="GeneID" id="98658144"/>
<comment type="caution">
    <text evidence="2">The sequence shown here is derived from an EMBL/GenBank/DDBJ whole genome shotgun (WGS) entry which is preliminary data.</text>
</comment>
<feature type="compositionally biased region" description="Polar residues" evidence="1">
    <location>
        <begin position="98"/>
        <end position="125"/>
    </location>
</feature>
<organism evidence="2 3">
    <name type="scientific">Ellagibacter isourolithinifaciens</name>
    <dbReference type="NCBI Taxonomy" id="2137581"/>
    <lineage>
        <taxon>Bacteria</taxon>
        <taxon>Bacillati</taxon>
        <taxon>Actinomycetota</taxon>
        <taxon>Coriobacteriia</taxon>
        <taxon>Eggerthellales</taxon>
        <taxon>Eggerthellaceae</taxon>
        <taxon>Ellagibacter</taxon>
    </lineage>
</organism>
<proteinExistence type="predicted"/>
<dbReference type="AlphaFoldDB" id="A0A6N6NL77"/>
<feature type="compositionally biased region" description="Basic and acidic residues" evidence="1">
    <location>
        <begin position="127"/>
        <end position="152"/>
    </location>
</feature>
<evidence type="ECO:0000313" key="2">
    <source>
        <dbReference type="EMBL" id="KAB1640285.1"/>
    </source>
</evidence>
<accession>A0A6N6NL77</accession>
<dbReference type="RefSeq" id="WP_158049801.1">
    <property type="nucleotide sequence ID" value="NZ_WAJR01000015.1"/>
</dbReference>
<evidence type="ECO:0000313" key="3">
    <source>
        <dbReference type="Proteomes" id="UP000468668"/>
    </source>
</evidence>
<feature type="region of interest" description="Disordered" evidence="1">
    <location>
        <begin position="98"/>
        <end position="152"/>
    </location>
</feature>